<feature type="coiled-coil region" evidence="12">
    <location>
        <begin position="461"/>
        <end position="488"/>
    </location>
</feature>
<feature type="region of interest" description="Disordered" evidence="13">
    <location>
        <begin position="761"/>
        <end position="829"/>
    </location>
</feature>
<evidence type="ECO:0000256" key="10">
    <source>
        <dbReference type="ARBA" id="ARBA00022989"/>
    </source>
</evidence>
<feature type="region of interest" description="Disordered" evidence="13">
    <location>
        <begin position="69"/>
        <end position="149"/>
    </location>
</feature>
<protein>
    <recommendedName>
        <fullName evidence="3">histidine kinase</fullName>
        <ecNumber evidence="3">2.7.13.3</ecNumber>
    </recommendedName>
</protein>
<dbReference type="Pfam" id="PF08376">
    <property type="entry name" value="NIT"/>
    <property type="match status" value="1"/>
</dbReference>
<dbReference type="InterPro" id="IPR003660">
    <property type="entry name" value="HAMP_dom"/>
</dbReference>
<dbReference type="InterPro" id="IPR036890">
    <property type="entry name" value="HATPase_C_sf"/>
</dbReference>
<evidence type="ECO:0000256" key="5">
    <source>
        <dbReference type="ARBA" id="ARBA00022679"/>
    </source>
</evidence>
<feature type="chain" id="PRO_5038927267" description="histidine kinase" evidence="14">
    <location>
        <begin position="26"/>
        <end position="1048"/>
    </location>
</feature>
<dbReference type="Proteomes" id="UP000262477">
    <property type="component" value="Unassembled WGS sequence"/>
</dbReference>
<evidence type="ECO:0000256" key="6">
    <source>
        <dbReference type="ARBA" id="ARBA00022692"/>
    </source>
</evidence>
<dbReference type="PROSITE" id="PS50885">
    <property type="entry name" value="HAMP"/>
    <property type="match status" value="1"/>
</dbReference>
<reference evidence="17 18" key="1">
    <citation type="submission" date="2018-08" db="EMBL/GenBank/DDBJ databases">
        <title>Streptomyces NEAU-D10 sp. nov., a novel Actinomycete isolated from soil.</title>
        <authorList>
            <person name="Jin L."/>
        </authorList>
    </citation>
    <scope>NUCLEOTIDE SEQUENCE [LARGE SCALE GENOMIC DNA]</scope>
    <source>
        <strain evidence="17 18">NEAU-D10</strain>
    </source>
</reference>
<dbReference type="EMBL" id="QUAC01000021">
    <property type="protein sequence ID" value="REK91604.1"/>
    <property type="molecule type" value="Genomic_DNA"/>
</dbReference>
<proteinExistence type="predicted"/>
<dbReference type="PANTHER" id="PTHR44936:SF9">
    <property type="entry name" value="SENSOR PROTEIN CREC"/>
    <property type="match status" value="1"/>
</dbReference>
<evidence type="ECO:0000256" key="13">
    <source>
        <dbReference type="SAM" id="MobiDB-lite"/>
    </source>
</evidence>
<evidence type="ECO:0000256" key="7">
    <source>
        <dbReference type="ARBA" id="ARBA00022741"/>
    </source>
</evidence>
<dbReference type="EC" id="2.7.13.3" evidence="3"/>
<dbReference type="InterPro" id="IPR050980">
    <property type="entry name" value="2C_sensor_his_kinase"/>
</dbReference>
<dbReference type="Gene3D" id="6.10.340.10">
    <property type="match status" value="1"/>
</dbReference>
<feature type="domain" description="HAMP" evidence="16">
    <location>
        <begin position="391"/>
        <end position="445"/>
    </location>
</feature>
<evidence type="ECO:0000256" key="4">
    <source>
        <dbReference type="ARBA" id="ARBA00022553"/>
    </source>
</evidence>
<keyword evidence="7" id="KW-0547">Nucleotide-binding</keyword>
<evidence type="ECO:0000256" key="11">
    <source>
        <dbReference type="ARBA" id="ARBA00023012"/>
    </source>
</evidence>
<dbReference type="SUPFAM" id="SSF55874">
    <property type="entry name" value="ATPase domain of HSP90 chaperone/DNA topoisomerase II/histidine kinase"/>
    <property type="match status" value="1"/>
</dbReference>
<evidence type="ECO:0000256" key="3">
    <source>
        <dbReference type="ARBA" id="ARBA00012438"/>
    </source>
</evidence>
<keyword evidence="10" id="KW-0472">Membrane</keyword>
<keyword evidence="4" id="KW-0597">Phosphoprotein</keyword>
<keyword evidence="6" id="KW-0812">Transmembrane</keyword>
<evidence type="ECO:0000256" key="2">
    <source>
        <dbReference type="ARBA" id="ARBA00004370"/>
    </source>
</evidence>
<keyword evidence="5" id="KW-0808">Transferase</keyword>
<dbReference type="Gene3D" id="3.30.565.10">
    <property type="entry name" value="Histidine kinase-like ATPase, C-terminal domain"/>
    <property type="match status" value="1"/>
</dbReference>
<feature type="compositionally biased region" description="Low complexity" evidence="13">
    <location>
        <begin position="110"/>
        <end position="141"/>
    </location>
</feature>
<feature type="compositionally biased region" description="Low complexity" evidence="13">
    <location>
        <begin position="847"/>
        <end position="879"/>
    </location>
</feature>
<feature type="region of interest" description="Disordered" evidence="13">
    <location>
        <begin position="847"/>
        <end position="1048"/>
    </location>
</feature>
<feature type="domain" description="Histidine kinase" evidence="15">
    <location>
        <begin position="606"/>
        <end position="716"/>
    </location>
</feature>
<name>A0A371QAA3_STRIH</name>
<dbReference type="InterPro" id="IPR003594">
    <property type="entry name" value="HATPase_dom"/>
</dbReference>
<evidence type="ECO:0000256" key="9">
    <source>
        <dbReference type="ARBA" id="ARBA00022840"/>
    </source>
</evidence>
<comment type="catalytic activity">
    <reaction evidence="1">
        <text>ATP + protein L-histidine = ADP + protein N-phospho-L-histidine.</text>
        <dbReference type="EC" id="2.7.13.3"/>
    </reaction>
</comment>
<feature type="compositionally biased region" description="Low complexity" evidence="13">
    <location>
        <begin position="761"/>
        <end position="773"/>
    </location>
</feature>
<dbReference type="GO" id="GO:0016020">
    <property type="term" value="C:membrane"/>
    <property type="evidence" value="ECO:0007669"/>
    <property type="project" value="UniProtKB-SubCell"/>
</dbReference>
<evidence type="ECO:0000313" key="18">
    <source>
        <dbReference type="Proteomes" id="UP000262477"/>
    </source>
</evidence>
<keyword evidence="14" id="KW-0732">Signal</keyword>
<dbReference type="AlphaFoldDB" id="A0A371QAA3"/>
<dbReference type="SMART" id="SM00387">
    <property type="entry name" value="HATPase_c"/>
    <property type="match status" value="1"/>
</dbReference>
<evidence type="ECO:0000259" key="16">
    <source>
        <dbReference type="PROSITE" id="PS50885"/>
    </source>
</evidence>
<feature type="compositionally biased region" description="Low complexity" evidence="13">
    <location>
        <begin position="923"/>
        <end position="958"/>
    </location>
</feature>
<dbReference type="InterPro" id="IPR005467">
    <property type="entry name" value="His_kinase_dom"/>
</dbReference>
<evidence type="ECO:0000256" key="8">
    <source>
        <dbReference type="ARBA" id="ARBA00022777"/>
    </source>
</evidence>
<keyword evidence="10" id="KW-1133">Transmembrane helix</keyword>
<feature type="signal peptide" evidence="14">
    <location>
        <begin position="1"/>
        <end position="25"/>
    </location>
</feature>
<sequence>MRNRLVGAVAVVAAAVLGAGAPGLAGTADNANNSQQLVDLAELNAHAIALAHSLADERDGMTAYVAAGRGSRTGAGAGNTAVNGTGTNGTGINGTGTNAAGTNGTGANGAGTNTTGTNTTGTNTTGTNATAANGVGTDAAGVSGPQRARVDRQIGELRSEAQDASGDTAVYAAAAKLLAALPQTRQQALTGPGSAEQIYQAYTQVIQALGAISDDIARGLPARADSAEADTQALPALGRATDQAAGARALLLAGLNAGGSQPRLTAAAQVAHLREQGALGDFEQSASQGARDRYDRTVNGADVNTAERYLTRLTDQPRLDAADLRLSRQRVENALTARIGLMRGVESAMATADIQRLGALRDDDVTELEIRIGLEALCLLLAVGAGIWAARSLTQPLAALRIGARRVAADPAHEEPITYKGRNDEFAAAVRSVNALHAQVGELARRTAELEGERKRLVGGRQRLVAEREVLQEQGETLKEEIADLTERLAAVHAGVHGRFVNLSLRTLGLVERQLGVIESLEESEQDPERLETLFKLDHFAAQMRRNSENLLVLAGAEQHGTSHPGPVPLLDVLRAAISEIERYERVRIDSLPPHSQVAGFAADDLSHLVAELLENATAFSPPDAHVELSGWLLESGEVMLSVQDEGIGMTAERMAELNERLTDAPAASISETVDEALGLGLYVVVRLAARHGIRVQLRDAKQGGVTAVVVLPGSILPTRPAPASAPSPATQDVTHTLPGSVAEANSNALPTRVTRAEPVAVGGSAAAAPIPAQETGQDPAEDIGQDTVQDASRTSEQPAGHDAAPGPGHDDTADAEPAPAPAPGPDPFVAAAERAIDAAGLGVTAEPAPAPAAEQPTGPTTHAAGEPSPYGPQSSGPYAATTSGSGEHTRPEDDAAPAVDRAAQPASDPYAIGPDQHTRPGTESTSTDAAPTEADPAPADASPADTADPQTADAPPAGKRRTATGLPKRTPKVVAQQQAPAAPRKSGAANAEALRRRLGGFQSGARDGRREVEAEIAERTAEQTIPQTDTDGAGAPGESHVVEEARD</sequence>
<evidence type="ECO:0000256" key="14">
    <source>
        <dbReference type="SAM" id="SignalP"/>
    </source>
</evidence>
<evidence type="ECO:0000259" key="15">
    <source>
        <dbReference type="PROSITE" id="PS50109"/>
    </source>
</evidence>
<evidence type="ECO:0000313" key="17">
    <source>
        <dbReference type="EMBL" id="REK91604.1"/>
    </source>
</evidence>
<keyword evidence="18" id="KW-1185">Reference proteome</keyword>
<feature type="compositionally biased region" description="Polar residues" evidence="13">
    <location>
        <begin position="787"/>
        <end position="798"/>
    </location>
</feature>
<dbReference type="OrthoDB" id="4652229at2"/>
<dbReference type="GO" id="GO:0004673">
    <property type="term" value="F:protein histidine kinase activity"/>
    <property type="evidence" value="ECO:0007669"/>
    <property type="project" value="UniProtKB-EC"/>
</dbReference>
<comment type="caution">
    <text evidence="17">The sequence shown here is derived from an EMBL/GenBank/DDBJ whole genome shotgun (WGS) entry which is preliminary data.</text>
</comment>
<feature type="compositionally biased region" description="Low complexity" evidence="13">
    <location>
        <begin position="897"/>
        <end position="907"/>
    </location>
</feature>
<comment type="subcellular location">
    <subcellularLocation>
        <location evidence="2">Membrane</location>
    </subcellularLocation>
</comment>
<keyword evidence="12" id="KW-0175">Coiled coil</keyword>
<dbReference type="GO" id="GO:0000160">
    <property type="term" value="P:phosphorelay signal transduction system"/>
    <property type="evidence" value="ECO:0007669"/>
    <property type="project" value="UniProtKB-KW"/>
</dbReference>
<dbReference type="InterPro" id="IPR013587">
    <property type="entry name" value="Nitrate/nitrite_sensing"/>
</dbReference>
<evidence type="ECO:0000256" key="1">
    <source>
        <dbReference type="ARBA" id="ARBA00000085"/>
    </source>
</evidence>
<evidence type="ECO:0000256" key="12">
    <source>
        <dbReference type="SAM" id="Coils"/>
    </source>
</evidence>
<dbReference type="PROSITE" id="PS50109">
    <property type="entry name" value="HIS_KIN"/>
    <property type="match status" value="1"/>
</dbReference>
<dbReference type="Pfam" id="PF02518">
    <property type="entry name" value="HATPase_c"/>
    <property type="match status" value="1"/>
</dbReference>
<accession>A0A371QAA3</accession>
<dbReference type="RefSeq" id="WP_128503471.1">
    <property type="nucleotide sequence ID" value="NZ_QUAC01000021.1"/>
</dbReference>
<gene>
    <name evidence="17" type="ORF">DY245_03875</name>
</gene>
<keyword evidence="11" id="KW-0902">Two-component regulatory system</keyword>
<dbReference type="PANTHER" id="PTHR44936">
    <property type="entry name" value="SENSOR PROTEIN CREC"/>
    <property type="match status" value="1"/>
</dbReference>
<organism evidence="17 18">
    <name type="scientific">Streptomyces inhibens</name>
    <dbReference type="NCBI Taxonomy" id="2293571"/>
    <lineage>
        <taxon>Bacteria</taxon>
        <taxon>Bacillati</taxon>
        <taxon>Actinomycetota</taxon>
        <taxon>Actinomycetes</taxon>
        <taxon>Kitasatosporales</taxon>
        <taxon>Streptomycetaceae</taxon>
        <taxon>Streptomyces</taxon>
    </lineage>
</organism>
<keyword evidence="8" id="KW-0418">Kinase</keyword>
<feature type="compositionally biased region" description="Basic and acidic residues" evidence="13">
    <location>
        <begin position="1007"/>
        <end position="1022"/>
    </location>
</feature>
<dbReference type="GO" id="GO:0005524">
    <property type="term" value="F:ATP binding"/>
    <property type="evidence" value="ECO:0007669"/>
    <property type="project" value="UniProtKB-KW"/>
</dbReference>
<keyword evidence="9" id="KW-0067">ATP-binding</keyword>